<feature type="compositionally biased region" description="Low complexity" evidence="3">
    <location>
        <begin position="398"/>
        <end position="407"/>
    </location>
</feature>
<dbReference type="PANTHER" id="PTHR46028">
    <property type="entry name" value="KYNURENINE 3-MONOOXYGENASE"/>
    <property type="match status" value="1"/>
</dbReference>
<dbReference type="Pfam" id="PF01494">
    <property type="entry name" value="FAD_binding_3"/>
    <property type="match status" value="1"/>
</dbReference>
<dbReference type="PANTHER" id="PTHR46028:SF7">
    <property type="entry name" value="KYNURENINE 3-MONOOXYGENASE-RELATED"/>
    <property type="match status" value="1"/>
</dbReference>
<dbReference type="STRING" id="33097.A0A150G2L0"/>
<gene>
    <name evidence="6" type="ORF">GPECTOR_74g701</name>
</gene>
<evidence type="ECO:0000313" key="7">
    <source>
        <dbReference type="Proteomes" id="UP000075714"/>
    </source>
</evidence>
<dbReference type="InterPro" id="IPR036188">
    <property type="entry name" value="FAD/NAD-bd_sf"/>
</dbReference>
<feature type="region of interest" description="Disordered" evidence="3">
    <location>
        <begin position="252"/>
        <end position="319"/>
    </location>
</feature>
<dbReference type="PRINTS" id="PR00420">
    <property type="entry name" value="RNGMNOXGNASE"/>
</dbReference>
<reference evidence="7" key="1">
    <citation type="journal article" date="2016" name="Nat. Commun.">
        <title>The Gonium pectorale genome demonstrates co-option of cell cycle regulation during the evolution of multicellularity.</title>
        <authorList>
            <person name="Hanschen E.R."/>
            <person name="Marriage T.N."/>
            <person name="Ferris P.J."/>
            <person name="Hamaji T."/>
            <person name="Toyoda A."/>
            <person name="Fujiyama A."/>
            <person name="Neme R."/>
            <person name="Noguchi H."/>
            <person name="Minakuchi Y."/>
            <person name="Suzuki M."/>
            <person name="Kawai-Toyooka H."/>
            <person name="Smith D.R."/>
            <person name="Sparks H."/>
            <person name="Anderson J."/>
            <person name="Bakaric R."/>
            <person name="Luria V."/>
            <person name="Karger A."/>
            <person name="Kirschner M.W."/>
            <person name="Durand P.M."/>
            <person name="Michod R.E."/>
            <person name="Nozaki H."/>
            <person name="Olson B.J."/>
        </authorList>
    </citation>
    <scope>NUCLEOTIDE SEQUENCE [LARGE SCALE GENOMIC DNA]</scope>
    <source>
        <strain evidence="7">NIES-2863</strain>
    </source>
</reference>
<dbReference type="EMBL" id="LSYV01000075">
    <property type="protein sequence ID" value="KXZ44087.1"/>
    <property type="molecule type" value="Genomic_DNA"/>
</dbReference>
<feature type="region of interest" description="Disordered" evidence="3">
    <location>
        <begin position="454"/>
        <end position="553"/>
    </location>
</feature>
<proteinExistence type="predicted"/>
<feature type="region of interest" description="Disordered" evidence="3">
    <location>
        <begin position="398"/>
        <end position="437"/>
    </location>
</feature>
<feature type="compositionally biased region" description="Low complexity" evidence="3">
    <location>
        <begin position="284"/>
        <end position="296"/>
    </location>
</feature>
<keyword evidence="2" id="KW-0175">Coiled coil</keyword>
<dbReference type="OrthoDB" id="10053569at2759"/>
<feature type="domain" description="FAD-binding" evidence="5">
    <location>
        <begin position="712"/>
        <end position="1035"/>
    </location>
</feature>
<organism evidence="6 7">
    <name type="scientific">Gonium pectorale</name>
    <name type="common">Green alga</name>
    <dbReference type="NCBI Taxonomy" id="33097"/>
    <lineage>
        <taxon>Eukaryota</taxon>
        <taxon>Viridiplantae</taxon>
        <taxon>Chlorophyta</taxon>
        <taxon>core chlorophytes</taxon>
        <taxon>Chlorophyceae</taxon>
        <taxon>CS clade</taxon>
        <taxon>Chlamydomonadales</taxon>
        <taxon>Volvocaceae</taxon>
        <taxon>Gonium</taxon>
    </lineage>
</organism>
<feature type="transmembrane region" description="Helical" evidence="4">
    <location>
        <begin position="1134"/>
        <end position="1151"/>
    </location>
</feature>
<dbReference type="GO" id="GO:0071949">
    <property type="term" value="F:FAD binding"/>
    <property type="evidence" value="ECO:0007669"/>
    <property type="project" value="InterPro"/>
</dbReference>
<feature type="coiled-coil region" evidence="2">
    <location>
        <begin position="648"/>
        <end position="689"/>
    </location>
</feature>
<accession>A0A150G2L0</accession>
<feature type="compositionally biased region" description="Low complexity" evidence="3">
    <location>
        <begin position="517"/>
        <end position="527"/>
    </location>
</feature>
<evidence type="ECO:0000256" key="1">
    <source>
        <dbReference type="ARBA" id="ARBA00023033"/>
    </source>
</evidence>
<feature type="compositionally biased region" description="Low complexity" evidence="3">
    <location>
        <begin position="489"/>
        <end position="505"/>
    </location>
</feature>
<keyword evidence="1" id="KW-0503">Monooxygenase</keyword>
<evidence type="ECO:0000256" key="4">
    <source>
        <dbReference type="SAM" id="Phobius"/>
    </source>
</evidence>
<evidence type="ECO:0000259" key="5">
    <source>
        <dbReference type="Pfam" id="PF01494"/>
    </source>
</evidence>
<keyword evidence="1" id="KW-0560">Oxidoreductase</keyword>
<evidence type="ECO:0000256" key="2">
    <source>
        <dbReference type="SAM" id="Coils"/>
    </source>
</evidence>
<dbReference type="GO" id="GO:0070189">
    <property type="term" value="P:kynurenine metabolic process"/>
    <property type="evidence" value="ECO:0007669"/>
    <property type="project" value="TreeGrafter"/>
</dbReference>
<evidence type="ECO:0000313" key="6">
    <source>
        <dbReference type="EMBL" id="KXZ44087.1"/>
    </source>
</evidence>
<keyword evidence="7" id="KW-1185">Reference proteome</keyword>
<dbReference type="AlphaFoldDB" id="A0A150G2L0"/>
<keyword evidence="4" id="KW-1133">Transmembrane helix</keyword>
<dbReference type="SUPFAM" id="SSF51905">
    <property type="entry name" value="FAD/NAD(P)-binding domain"/>
    <property type="match status" value="1"/>
</dbReference>
<keyword evidence="4" id="KW-0812">Transmembrane</keyword>
<keyword evidence="4" id="KW-0472">Membrane</keyword>
<dbReference type="Proteomes" id="UP000075714">
    <property type="component" value="Unassembled WGS sequence"/>
</dbReference>
<dbReference type="Gene3D" id="3.50.50.60">
    <property type="entry name" value="FAD/NAD(P)-binding domain"/>
    <property type="match status" value="1"/>
</dbReference>
<name>A0A150G2L0_GONPE</name>
<sequence>MAAEAQLDDRQRCGVLRRQLVTMQEQLRQRALAQYDVNRNAAVALEHSLERLYAVAADCGSGAAPASAHAVANHAAVTDRPAVLAGTARKASAGGAAAASGVAACAADMAALARQRDALSAQCARLQRQCSGLLAYVSFLGAAGEGSCGGGRLAAGDHGNGAADARLWVSLEATQQRRAPSGPRSERVRVRLVLLPAEDARPVDATTAAAAAAAEAASDDDCSGSDCVAAADSLQAARVRVRVKLSVVRSFAGSGGAAPPQHHESCPQQHQWPGSEVAARSVPAASEGAGRSSGRSQPQVGTHPLTHASVPAPGPSMGEAGLAEAVTRLAAAVEEAMAATAATGGGAGVSEGATAMAAGVAGGGQQAPGGPVPAPRIAVTRATLDGLRGVLRQLLAGGAPDTAADGTGPSGEAAGEMGWPSFAKRSRSTPVPGADDELDELDLDELLGTHSSHTALSVSNDGGDDGCAEGGGVAHSARRRFRTSDGLGRAHAAGAAATTAPPRCAAEPRLATPPCSPRSSPRSPAASHDPDHEQYLTTSEGDPDHGGSGSGVGSSWAAAACFHESWEEEGGCWICHRHEHGCNHHFAAGVAEWEELAAAGGRDAAALAAAVVLGSISQQREGLQARATAHDAALQQLAINEGEALLEASRLRSQLEAERAARARLRSQLEAERAARARLAARHEELQGRNPYPRALASVDDMEGGPYTGKKAVVIGAGPAGSTAAMFLARQGFRVEVYERRPEPKNDPVDTGRAYIIILIPRGQAALKELGIKLPDDEQYKTLGTVTHNAKGKTRVSKEEGNVTFSRSSLAQWLIDTARRRYPGRIAYYFNAGADEIDFANNKVVFKTTGGLMAPSRESTYDLLVGADGVASPVRSALAKHWGKDFSVDVDDSGREYKVYMGLRGNIEPKEFQGKTGASLHLYSSDDPFTSFTAHSNPDGTYSGTFSLQTGSFADLKTPADYEAFLRAKFKGIPDDWIAPAAQQFAAGPASPAGKRVRVSHLHGPATVLLGDAAHAVTPVFGQGANSALESCLVLDGALTAARGDLAKVPQAFDAARKPDVHSLYELDRKAYSFFRRKGPFDPDFLQLLAHVVLGTILSKIVPFIYGPRPALLRLGSGIPYSEITAAVRRDAKLAVVLGVVLLLAAVAKLLKLF</sequence>
<evidence type="ECO:0000256" key="3">
    <source>
        <dbReference type="SAM" id="MobiDB-lite"/>
    </source>
</evidence>
<protein>
    <recommendedName>
        <fullName evidence="5">FAD-binding domain-containing protein</fullName>
    </recommendedName>
</protein>
<comment type="caution">
    <text evidence="6">The sequence shown here is derived from an EMBL/GenBank/DDBJ whole genome shotgun (WGS) entry which is preliminary data.</text>
</comment>
<dbReference type="GO" id="GO:0004502">
    <property type="term" value="F:kynurenine 3-monooxygenase activity"/>
    <property type="evidence" value="ECO:0007669"/>
    <property type="project" value="TreeGrafter"/>
</dbReference>
<dbReference type="InterPro" id="IPR002938">
    <property type="entry name" value="FAD-bd"/>
</dbReference>
<feature type="transmembrane region" description="Helical" evidence="4">
    <location>
        <begin position="1085"/>
        <end position="1106"/>
    </location>
</feature>